<reference evidence="1 2" key="1">
    <citation type="submission" date="2020-05" db="EMBL/GenBank/DDBJ databases">
        <title>Complete genome sequencing of Campylobacter and Arcobacter type strains.</title>
        <authorList>
            <person name="Miller W.G."/>
            <person name="Yee E."/>
        </authorList>
    </citation>
    <scope>NUCLEOTIDE SEQUENCE [LARGE SCALE GENOMIC DNA]</scope>
    <source>
        <strain evidence="1 2">LMG 21996</strain>
    </source>
</reference>
<sequence length="270" mass="31901">MKKIIASLTTYGSRINSVDLTLKTILNQTKKADKIILWLAEDEFNFDNIPKDLLALHTNNLIEIKFCKDLKSYKKLIPTLKLYSEEIIITFDDDILYKDDLIEKLYAEHLKFPNTVICGRGHKIRFNINNSLKKYSKWDRRTQDFSEDYDILPTGAGGVLYPPNCFYKDILDESLFSRLAPNADDIWFKAMTLMNNKKSKILFQNKKEFTRLETIEDTQNETLYSKNKYSNDKYLKNVFDSYNLYDKFKMPISKRIFTNIKIFLKRKISL</sequence>
<proteinExistence type="predicted"/>
<dbReference type="InterPro" id="IPR029044">
    <property type="entry name" value="Nucleotide-diphossugar_trans"/>
</dbReference>
<dbReference type="RefSeq" id="WP_024775442.1">
    <property type="nucleotide sequence ID" value="NZ_CP054051.1"/>
</dbReference>
<accession>A0A7L5JNG0</accession>
<dbReference type="SUPFAM" id="SSF53448">
    <property type="entry name" value="Nucleotide-diphospho-sugar transferases"/>
    <property type="match status" value="1"/>
</dbReference>
<evidence type="ECO:0000313" key="1">
    <source>
        <dbReference type="EMBL" id="QKJ26656.1"/>
    </source>
</evidence>
<protein>
    <recommendedName>
        <fullName evidence="3">Glycosyltransferase, family 2</fullName>
    </recommendedName>
</protein>
<evidence type="ECO:0008006" key="3">
    <source>
        <dbReference type="Google" id="ProtNLM"/>
    </source>
</evidence>
<dbReference type="Proteomes" id="UP000509513">
    <property type="component" value="Chromosome"/>
</dbReference>
<dbReference type="EMBL" id="CP054051">
    <property type="protein sequence ID" value="QKJ26656.1"/>
    <property type="molecule type" value="Genomic_DNA"/>
</dbReference>
<organism evidence="1 2">
    <name type="scientific">Aliarcobacter cibarius</name>
    <dbReference type="NCBI Taxonomy" id="255507"/>
    <lineage>
        <taxon>Bacteria</taxon>
        <taxon>Pseudomonadati</taxon>
        <taxon>Campylobacterota</taxon>
        <taxon>Epsilonproteobacteria</taxon>
        <taxon>Campylobacterales</taxon>
        <taxon>Arcobacteraceae</taxon>
        <taxon>Aliarcobacter</taxon>
    </lineage>
</organism>
<gene>
    <name evidence="1" type="ORF">ACBT_0718</name>
</gene>
<dbReference type="CDD" id="cd00761">
    <property type="entry name" value="Glyco_tranf_GTA_type"/>
    <property type="match status" value="1"/>
</dbReference>
<dbReference type="AlphaFoldDB" id="A0A7L5JNG0"/>
<name>A0A7L5JNG0_9BACT</name>
<dbReference type="KEGG" id="acib:ACBT_0718"/>
<evidence type="ECO:0000313" key="2">
    <source>
        <dbReference type="Proteomes" id="UP000509513"/>
    </source>
</evidence>